<proteinExistence type="predicted"/>
<dbReference type="EMBL" id="CP113836">
    <property type="protein sequence ID" value="WAL64974.1"/>
    <property type="molecule type" value="Genomic_DNA"/>
</dbReference>
<dbReference type="InterPro" id="IPR007569">
    <property type="entry name" value="DUF559"/>
</dbReference>
<evidence type="ECO:0000313" key="3">
    <source>
        <dbReference type="EMBL" id="WAL64974.1"/>
    </source>
</evidence>
<dbReference type="RefSeq" id="WP_268755189.1">
    <property type="nucleotide sequence ID" value="NZ_CP113836.1"/>
</dbReference>
<evidence type="ECO:0000313" key="4">
    <source>
        <dbReference type="Proteomes" id="UP001163203"/>
    </source>
</evidence>
<evidence type="ECO:0000256" key="1">
    <source>
        <dbReference type="SAM" id="MobiDB-lite"/>
    </source>
</evidence>
<dbReference type="Proteomes" id="UP001163203">
    <property type="component" value="Chromosome"/>
</dbReference>
<gene>
    <name evidence="3" type="ORF">ORV05_29235</name>
</gene>
<keyword evidence="4" id="KW-1185">Reference proteome</keyword>
<evidence type="ECO:0000259" key="2">
    <source>
        <dbReference type="Pfam" id="PF04480"/>
    </source>
</evidence>
<feature type="region of interest" description="Disordered" evidence="1">
    <location>
        <begin position="1"/>
        <end position="22"/>
    </location>
</feature>
<feature type="domain" description="DUF559" evidence="2">
    <location>
        <begin position="2"/>
        <end position="47"/>
    </location>
</feature>
<dbReference type="Gene3D" id="3.40.960.10">
    <property type="entry name" value="VSR Endonuclease"/>
    <property type="match status" value="1"/>
</dbReference>
<name>A0ABY7B0K1_9PSEU</name>
<reference evidence="3" key="1">
    <citation type="submission" date="2022-11" db="EMBL/GenBank/DDBJ databases">
        <authorList>
            <person name="Mo P."/>
        </authorList>
    </citation>
    <scope>NUCLEOTIDE SEQUENCE</scope>
    <source>
        <strain evidence="3">HUAS 11-8</strain>
    </source>
</reference>
<protein>
    <submittedName>
        <fullName evidence="3">DUF559 domain-containing protein</fullName>
    </submittedName>
</protein>
<accession>A0ABY7B0K1</accession>
<sequence length="59" mass="6855">MEYDGCEAHEARREQDAAREEDLRRRGWIVIRADASDLKDLSRLVAAVRTAFRPRRQAA</sequence>
<organism evidence="3 4">
    <name type="scientific">Amycolatopsis cynarae</name>
    <dbReference type="NCBI Taxonomy" id="2995223"/>
    <lineage>
        <taxon>Bacteria</taxon>
        <taxon>Bacillati</taxon>
        <taxon>Actinomycetota</taxon>
        <taxon>Actinomycetes</taxon>
        <taxon>Pseudonocardiales</taxon>
        <taxon>Pseudonocardiaceae</taxon>
        <taxon>Amycolatopsis</taxon>
    </lineage>
</organism>
<dbReference type="Pfam" id="PF04480">
    <property type="entry name" value="DUF559"/>
    <property type="match status" value="1"/>
</dbReference>